<reference evidence="3 4" key="1">
    <citation type="submission" date="2020-05" db="EMBL/GenBank/DDBJ databases">
        <title>Genome Sequencing of Type Strains.</title>
        <authorList>
            <person name="Lemaire J.F."/>
            <person name="Inderbitzin P."/>
            <person name="Gregorio O.A."/>
            <person name="Collins S.B."/>
            <person name="Wespe N."/>
            <person name="Knight-Connoni V."/>
        </authorList>
    </citation>
    <scope>NUCLEOTIDE SEQUENCE [LARGE SCALE GENOMIC DNA]</scope>
    <source>
        <strain evidence="3 4">ATCC 25174</strain>
    </source>
</reference>
<proteinExistence type="predicted"/>
<dbReference type="EMBL" id="JABMCI010000069">
    <property type="protein sequence ID" value="NUU18825.1"/>
    <property type="molecule type" value="Genomic_DNA"/>
</dbReference>
<gene>
    <name evidence="3" type="ORF">HP550_16350</name>
</gene>
<dbReference type="Proteomes" id="UP000565724">
    <property type="component" value="Unassembled WGS sequence"/>
</dbReference>
<evidence type="ECO:0000313" key="3">
    <source>
        <dbReference type="EMBL" id="NUU18825.1"/>
    </source>
</evidence>
<dbReference type="Gene3D" id="3.30.1380.10">
    <property type="match status" value="1"/>
</dbReference>
<feature type="region of interest" description="Disordered" evidence="1">
    <location>
        <begin position="135"/>
        <end position="176"/>
    </location>
</feature>
<dbReference type="PANTHER" id="PTHR34385:SF1">
    <property type="entry name" value="PEPTIDOGLYCAN L-ALANYL-D-GLUTAMATE ENDOPEPTIDASE CWLK"/>
    <property type="match status" value="1"/>
</dbReference>
<dbReference type="Pfam" id="PF02557">
    <property type="entry name" value="VanY"/>
    <property type="match status" value="1"/>
</dbReference>
<dbReference type="InterPro" id="IPR003709">
    <property type="entry name" value="VanY-like_core_dom"/>
</dbReference>
<dbReference type="PANTHER" id="PTHR34385">
    <property type="entry name" value="D-ALANYL-D-ALANINE CARBOXYPEPTIDASE"/>
    <property type="match status" value="1"/>
</dbReference>
<name>A0A7Y6A4N5_9CELL</name>
<evidence type="ECO:0000313" key="4">
    <source>
        <dbReference type="Proteomes" id="UP000565724"/>
    </source>
</evidence>
<evidence type="ECO:0000259" key="2">
    <source>
        <dbReference type="Pfam" id="PF02557"/>
    </source>
</evidence>
<accession>A0A7Y6A4N5</accession>
<dbReference type="CDD" id="cd14814">
    <property type="entry name" value="Peptidase_M15"/>
    <property type="match status" value="1"/>
</dbReference>
<evidence type="ECO:0000256" key="1">
    <source>
        <dbReference type="SAM" id="MobiDB-lite"/>
    </source>
</evidence>
<feature type="domain" description="D-alanyl-D-alanine carboxypeptidase-like core" evidence="2">
    <location>
        <begin position="288"/>
        <end position="396"/>
    </location>
</feature>
<dbReference type="SUPFAM" id="SSF55166">
    <property type="entry name" value="Hedgehog/DD-peptidase"/>
    <property type="match status" value="1"/>
</dbReference>
<organism evidence="3 4">
    <name type="scientific">Cellulomonas humilata</name>
    <dbReference type="NCBI Taxonomy" id="144055"/>
    <lineage>
        <taxon>Bacteria</taxon>
        <taxon>Bacillati</taxon>
        <taxon>Actinomycetota</taxon>
        <taxon>Actinomycetes</taxon>
        <taxon>Micrococcales</taxon>
        <taxon>Cellulomonadaceae</taxon>
        <taxon>Cellulomonas</taxon>
    </lineage>
</organism>
<dbReference type="GO" id="GO:0006508">
    <property type="term" value="P:proteolysis"/>
    <property type="evidence" value="ECO:0007669"/>
    <property type="project" value="InterPro"/>
</dbReference>
<keyword evidence="4" id="KW-1185">Reference proteome</keyword>
<dbReference type="AlphaFoldDB" id="A0A7Y6A4N5"/>
<comment type="caution">
    <text evidence="3">The sequence shown here is derived from an EMBL/GenBank/DDBJ whole genome shotgun (WGS) entry which is preliminary data.</text>
</comment>
<sequence>MSNKIPFRGRPAGGRHAVARPAPTRALAHPARLAQGAVVAALAVSMCAMVAVSANARDGGSAFIGAAPAPRSTAQVEQARAGAVEVASDAIVFAQSVKAEATQVAIDAAQLEALEVATAHLDEVLAVATADVDRGAATSRTADRDEVAGMEGTAGAAAEPTAAATSTPAPQTETDPATVFEQTPAAVPTVAPKTGAEDSTTAELREAVAAVATATAAVKQSAEAKKAADAAAAAASAQAAADAAAAAQAAAEAEAARRASWKQSLLGYANGKIPDSALCGVSFDSSVRLRCDAAEQLDILNAAYRAKFGTNLSISDSYRSYAGQVMCQRTKGYLCATPGTSNHGSGVAVDFGGGIETFGTKQYRWMTANAPALNWTHPSWAESGGSKPEAWHWEYTD</sequence>
<protein>
    <recommendedName>
        <fullName evidence="2">D-alanyl-D-alanine carboxypeptidase-like core domain-containing protein</fullName>
    </recommendedName>
</protein>
<dbReference type="InterPro" id="IPR009045">
    <property type="entry name" value="Zn_M74/Hedgehog-like"/>
</dbReference>
<feature type="compositionally biased region" description="Low complexity" evidence="1">
    <location>
        <begin position="149"/>
        <end position="174"/>
    </location>
</feature>
<dbReference type="GO" id="GO:0008233">
    <property type="term" value="F:peptidase activity"/>
    <property type="evidence" value="ECO:0007669"/>
    <property type="project" value="InterPro"/>
</dbReference>
<dbReference type="InterPro" id="IPR052179">
    <property type="entry name" value="DD-CPase-like"/>
</dbReference>